<dbReference type="Gene3D" id="3.40.50.12140">
    <property type="entry name" value="Domain of unknown function DUF4159"/>
    <property type="match status" value="1"/>
</dbReference>
<dbReference type="EMBL" id="CP042806">
    <property type="protein sequence ID" value="QEE30130.1"/>
    <property type="molecule type" value="Genomic_DNA"/>
</dbReference>
<dbReference type="Pfam" id="PF13709">
    <property type="entry name" value="DUF4159"/>
    <property type="match status" value="1"/>
</dbReference>
<protein>
    <submittedName>
        <fullName evidence="2">DUF4159 domain-containing protein</fullName>
    </submittedName>
</protein>
<evidence type="ECO:0000259" key="1">
    <source>
        <dbReference type="Pfam" id="PF13709"/>
    </source>
</evidence>
<sequence length="277" mass="31941">MQLRRITRAGIALALLGVGYAQRGFQHNFREYPSVEYGRSAPLPSDWQKPGEWTFARLMFPGGPLDGYRGRFDGPWQQGLSLWTQDYPKADRDFAASLRRLTRVDARSVEQPVNLENGDEVYDYPWVYAVQVGEWGLTEKQGAKLRDYLMRGGFFMADDCHGSEEEAYFTRTMKMVFPERDLVDIPDNDPAFHVLFDLNDRIQVPGAEHLNTGYKKDGRVAHWKGIYDDKGRLMVAFSLNSDIGDSWEYYDSPWYPLKYSEMGIKLGVNYVIYGMTH</sequence>
<dbReference type="RefSeq" id="WP_147649400.1">
    <property type="nucleotide sequence ID" value="NZ_CP042806.1"/>
</dbReference>
<feature type="domain" description="DUF4159" evidence="1">
    <location>
        <begin position="83"/>
        <end position="275"/>
    </location>
</feature>
<keyword evidence="3" id="KW-1185">Reference proteome</keyword>
<dbReference type="InterPro" id="IPR025297">
    <property type="entry name" value="DUF4159"/>
</dbReference>
<accession>A0A5B9EH38</accession>
<dbReference type="AlphaFoldDB" id="A0A5B9EH38"/>
<gene>
    <name evidence="2" type="ORF">FTW19_20375</name>
</gene>
<evidence type="ECO:0000313" key="3">
    <source>
        <dbReference type="Proteomes" id="UP000321820"/>
    </source>
</evidence>
<organism evidence="2 3">
    <name type="scientific">Terriglobus albidus</name>
    <dbReference type="NCBI Taxonomy" id="1592106"/>
    <lineage>
        <taxon>Bacteria</taxon>
        <taxon>Pseudomonadati</taxon>
        <taxon>Acidobacteriota</taxon>
        <taxon>Terriglobia</taxon>
        <taxon>Terriglobales</taxon>
        <taxon>Acidobacteriaceae</taxon>
        <taxon>Terriglobus</taxon>
    </lineage>
</organism>
<name>A0A5B9EH38_9BACT</name>
<dbReference type="OrthoDB" id="9773014at2"/>
<reference evidence="2 3" key="1">
    <citation type="submission" date="2019-08" db="EMBL/GenBank/DDBJ databases">
        <title>Complete genome sequence of Terriglobus albidus strain ORNL.</title>
        <authorList>
            <person name="Podar M."/>
        </authorList>
    </citation>
    <scope>NUCLEOTIDE SEQUENCE [LARGE SCALE GENOMIC DNA]</scope>
    <source>
        <strain evidence="2 3">ORNL</strain>
    </source>
</reference>
<dbReference type="KEGG" id="talb:FTW19_20375"/>
<evidence type="ECO:0000313" key="2">
    <source>
        <dbReference type="EMBL" id="QEE30130.1"/>
    </source>
</evidence>
<proteinExistence type="predicted"/>
<dbReference type="Proteomes" id="UP000321820">
    <property type="component" value="Chromosome"/>
</dbReference>